<dbReference type="GO" id="GO:0005886">
    <property type="term" value="C:plasma membrane"/>
    <property type="evidence" value="ECO:0007669"/>
    <property type="project" value="TreeGrafter"/>
</dbReference>
<gene>
    <name evidence="3" type="ORF">BU14_0810s0004</name>
</gene>
<proteinExistence type="predicted"/>
<protein>
    <recommendedName>
        <fullName evidence="2">C2 domain-containing protein</fullName>
    </recommendedName>
</protein>
<evidence type="ECO:0000256" key="1">
    <source>
        <dbReference type="SAM" id="MobiDB-lite"/>
    </source>
</evidence>
<dbReference type="PANTHER" id="PTHR10857">
    <property type="entry name" value="COPINE"/>
    <property type="match status" value="1"/>
</dbReference>
<accession>A0A1X6NPL0</accession>
<dbReference type="Proteomes" id="UP000218209">
    <property type="component" value="Unassembled WGS sequence"/>
</dbReference>
<dbReference type="Pfam" id="PF00168">
    <property type="entry name" value="C2"/>
    <property type="match status" value="1"/>
</dbReference>
<feature type="region of interest" description="Disordered" evidence="1">
    <location>
        <begin position="1"/>
        <end position="85"/>
    </location>
</feature>
<dbReference type="InterPro" id="IPR035892">
    <property type="entry name" value="C2_domain_sf"/>
</dbReference>
<dbReference type="GO" id="GO:0005544">
    <property type="term" value="F:calcium-dependent phospholipid binding"/>
    <property type="evidence" value="ECO:0007669"/>
    <property type="project" value="InterPro"/>
</dbReference>
<name>A0A1X6NPL0_PORUM</name>
<dbReference type="GO" id="GO:0071277">
    <property type="term" value="P:cellular response to calcium ion"/>
    <property type="evidence" value="ECO:0007669"/>
    <property type="project" value="TreeGrafter"/>
</dbReference>
<evidence type="ECO:0000313" key="4">
    <source>
        <dbReference type="Proteomes" id="UP000218209"/>
    </source>
</evidence>
<dbReference type="SUPFAM" id="SSF49562">
    <property type="entry name" value="C2 domain (Calcium/lipid-binding domain, CaLB)"/>
    <property type="match status" value="1"/>
</dbReference>
<dbReference type="InterPro" id="IPR045052">
    <property type="entry name" value="Copine"/>
</dbReference>
<evidence type="ECO:0000259" key="2">
    <source>
        <dbReference type="Pfam" id="PF00168"/>
    </source>
</evidence>
<dbReference type="PANTHER" id="PTHR10857:SF106">
    <property type="entry name" value="C2 DOMAIN-CONTAINING PROTEIN"/>
    <property type="match status" value="1"/>
</dbReference>
<dbReference type="Gene3D" id="2.60.40.150">
    <property type="entry name" value="C2 domain"/>
    <property type="match status" value="1"/>
</dbReference>
<dbReference type="EMBL" id="KV919279">
    <property type="protein sequence ID" value="OSX70293.1"/>
    <property type="molecule type" value="Genomic_DNA"/>
</dbReference>
<feature type="domain" description="C2" evidence="2">
    <location>
        <begin position="139"/>
        <end position="211"/>
    </location>
</feature>
<dbReference type="OrthoDB" id="5855668at2759"/>
<feature type="compositionally biased region" description="Low complexity" evidence="1">
    <location>
        <begin position="56"/>
        <end position="85"/>
    </location>
</feature>
<dbReference type="AlphaFoldDB" id="A0A1X6NPL0"/>
<sequence>MTIPSPPSSPLSRSHLSADTCGGPGAGRQASSSGPYTCFTDDEGEGEDVASNGNTAAPPSSVASSVSDASDAPSPSTGTPSSTHTITFPTSALVAARAAHTLPVLGEERSWVPLAGTGELVGAELEAALRHVAVELSLTARKLPRAELLSKVDAFAVVFVGGVVEGAWDELGRTETIRDCHEPRWVAKFRLPGATALDREAPLRIAVYAQTVTAEVGEPGADGEPPALTSAPDLAVHTLLGGVELTLATVLQAPGLCYDTPLRLPAVRGLLGLVTATGPPSWGWGAGAGATSPTGVDGSAGGGSVGGRLRGALTIDADLIRHVHPPSSVTIGFGIDGGEALARNRSQFVLCRALRRGRWAAVYRSEPRVRAEAGAFIPAVLPTDVLCGGEAGRLLRLEVYRYYLNGETALLGFVQVSMEKLRSMREGGELYWWPAVGGITRAKVRMERVQVGEAESQFGMRLTDM</sequence>
<reference evidence="3 4" key="1">
    <citation type="submission" date="2017-03" db="EMBL/GenBank/DDBJ databases">
        <title>WGS assembly of Porphyra umbilicalis.</title>
        <authorList>
            <person name="Brawley S.H."/>
            <person name="Blouin N.A."/>
            <person name="Ficko-Blean E."/>
            <person name="Wheeler G.L."/>
            <person name="Lohr M."/>
            <person name="Goodson H.V."/>
            <person name="Jenkins J.W."/>
            <person name="Blaby-Haas C.E."/>
            <person name="Helliwell K.E."/>
            <person name="Chan C."/>
            <person name="Marriage T."/>
            <person name="Bhattacharya D."/>
            <person name="Klein A.S."/>
            <person name="Badis Y."/>
            <person name="Brodie J."/>
            <person name="Cao Y."/>
            <person name="Collen J."/>
            <person name="Dittami S.M."/>
            <person name="Gachon C.M."/>
            <person name="Green B.R."/>
            <person name="Karpowicz S."/>
            <person name="Kim J.W."/>
            <person name="Kudahl U."/>
            <person name="Lin S."/>
            <person name="Michel G."/>
            <person name="Mittag M."/>
            <person name="Olson B.J."/>
            <person name="Pangilinan J."/>
            <person name="Peng Y."/>
            <person name="Qiu H."/>
            <person name="Shu S."/>
            <person name="Singer J.T."/>
            <person name="Smith A.G."/>
            <person name="Sprecher B.N."/>
            <person name="Wagner V."/>
            <person name="Wang W."/>
            <person name="Wang Z.-Y."/>
            <person name="Yan J."/>
            <person name="Yarish C."/>
            <person name="Zoeuner-Riek S."/>
            <person name="Zhuang Y."/>
            <person name="Zou Y."/>
            <person name="Lindquist E.A."/>
            <person name="Grimwood J."/>
            <person name="Barry K."/>
            <person name="Rokhsar D.S."/>
            <person name="Schmutz J."/>
            <person name="Stiller J.W."/>
            <person name="Grossman A.R."/>
            <person name="Prochnik S.E."/>
        </authorList>
    </citation>
    <scope>NUCLEOTIDE SEQUENCE [LARGE SCALE GENOMIC DNA]</scope>
    <source>
        <strain evidence="3">4086291</strain>
    </source>
</reference>
<dbReference type="InterPro" id="IPR000008">
    <property type="entry name" value="C2_dom"/>
</dbReference>
<keyword evidence="4" id="KW-1185">Reference proteome</keyword>
<organism evidence="3 4">
    <name type="scientific">Porphyra umbilicalis</name>
    <name type="common">Purple laver</name>
    <name type="synonym">Red alga</name>
    <dbReference type="NCBI Taxonomy" id="2786"/>
    <lineage>
        <taxon>Eukaryota</taxon>
        <taxon>Rhodophyta</taxon>
        <taxon>Bangiophyceae</taxon>
        <taxon>Bangiales</taxon>
        <taxon>Bangiaceae</taxon>
        <taxon>Porphyra</taxon>
    </lineage>
</organism>
<evidence type="ECO:0000313" key="3">
    <source>
        <dbReference type="EMBL" id="OSX70293.1"/>
    </source>
</evidence>